<dbReference type="Proteomes" id="UP000076738">
    <property type="component" value="Unassembled WGS sequence"/>
</dbReference>
<dbReference type="Gene3D" id="3.90.226.10">
    <property type="entry name" value="2-enoyl-CoA Hydratase, Chain A, domain 1"/>
    <property type="match status" value="1"/>
</dbReference>
<dbReference type="InterPro" id="IPR018376">
    <property type="entry name" value="Enoyl-CoA_hyd/isom_CS"/>
</dbReference>
<dbReference type="EMBL" id="KV417323">
    <property type="protein sequence ID" value="KZO91452.1"/>
    <property type="molecule type" value="Genomic_DNA"/>
</dbReference>
<sequence>MNLGSKGESLAGNNQDQHDRLKRLFEGISNLNKPVIAVINGPCYGGGNGLAMVCDIRIASHPGVTFNLSEVTIGVAPALISKYLVREWGAAKAREAMLTARAIPAAELLTVGGVHHVAEDAAAAHAYADALVARFVGNAPGAMAAVKQLTNTMATEAEGEQDAAIARMFLDMMRPSLEAKYGIDMFRAKQKADWSSLYARQ</sequence>
<dbReference type="OrthoDB" id="448450at2759"/>
<proteinExistence type="inferred from homology"/>
<accession>A0A167HBJ1</accession>
<evidence type="ECO:0000313" key="4">
    <source>
        <dbReference type="Proteomes" id="UP000076738"/>
    </source>
</evidence>
<dbReference type="STRING" id="1330018.A0A167HBJ1"/>
<organism evidence="3 4">
    <name type="scientific">Calocera viscosa (strain TUFC12733)</name>
    <dbReference type="NCBI Taxonomy" id="1330018"/>
    <lineage>
        <taxon>Eukaryota</taxon>
        <taxon>Fungi</taxon>
        <taxon>Dikarya</taxon>
        <taxon>Basidiomycota</taxon>
        <taxon>Agaricomycotina</taxon>
        <taxon>Dacrymycetes</taxon>
        <taxon>Dacrymycetales</taxon>
        <taxon>Dacrymycetaceae</taxon>
        <taxon>Calocera</taxon>
    </lineage>
</organism>
<dbReference type="PANTHER" id="PTHR42964">
    <property type="entry name" value="ENOYL-COA HYDRATASE"/>
    <property type="match status" value="1"/>
</dbReference>
<dbReference type="CDD" id="cd06558">
    <property type="entry name" value="crotonase-like"/>
    <property type="match status" value="1"/>
</dbReference>
<dbReference type="PANTHER" id="PTHR42964:SF1">
    <property type="entry name" value="POLYKETIDE BIOSYNTHESIS ENOYL-COA HYDRATASE PKSH-RELATED"/>
    <property type="match status" value="1"/>
</dbReference>
<evidence type="ECO:0000256" key="1">
    <source>
        <dbReference type="ARBA" id="ARBA00005254"/>
    </source>
</evidence>
<dbReference type="Pfam" id="PF00378">
    <property type="entry name" value="ECH_1"/>
    <property type="match status" value="1"/>
</dbReference>
<evidence type="ECO:0000313" key="3">
    <source>
        <dbReference type="EMBL" id="KZO91452.1"/>
    </source>
</evidence>
<dbReference type="GO" id="GO:0003824">
    <property type="term" value="F:catalytic activity"/>
    <property type="evidence" value="ECO:0007669"/>
    <property type="project" value="InterPro"/>
</dbReference>
<dbReference type="InterPro" id="IPR029045">
    <property type="entry name" value="ClpP/crotonase-like_dom_sf"/>
</dbReference>
<dbReference type="AlphaFoldDB" id="A0A167HBJ1"/>
<protein>
    <submittedName>
        <fullName evidence="3">ClpP/crotonase</fullName>
    </submittedName>
</protein>
<keyword evidence="4" id="KW-1185">Reference proteome</keyword>
<dbReference type="PROSITE" id="PS00166">
    <property type="entry name" value="ENOYL_COA_HYDRATASE"/>
    <property type="match status" value="1"/>
</dbReference>
<name>A0A167HBJ1_CALVF</name>
<evidence type="ECO:0000256" key="2">
    <source>
        <dbReference type="RuleBase" id="RU003707"/>
    </source>
</evidence>
<dbReference type="SUPFAM" id="SSF52096">
    <property type="entry name" value="ClpP/crotonase"/>
    <property type="match status" value="1"/>
</dbReference>
<dbReference type="InterPro" id="IPR001753">
    <property type="entry name" value="Enoyl-CoA_hydra/iso"/>
</dbReference>
<gene>
    <name evidence="3" type="ORF">CALVIDRAFT_541857</name>
</gene>
<dbReference type="InterPro" id="IPR051683">
    <property type="entry name" value="Enoyl-CoA_Hydratase/Isomerase"/>
</dbReference>
<reference evidence="3 4" key="1">
    <citation type="journal article" date="2016" name="Mol. Biol. Evol.">
        <title>Comparative Genomics of Early-Diverging Mushroom-Forming Fungi Provides Insights into the Origins of Lignocellulose Decay Capabilities.</title>
        <authorList>
            <person name="Nagy L.G."/>
            <person name="Riley R."/>
            <person name="Tritt A."/>
            <person name="Adam C."/>
            <person name="Daum C."/>
            <person name="Floudas D."/>
            <person name="Sun H."/>
            <person name="Yadav J.S."/>
            <person name="Pangilinan J."/>
            <person name="Larsson K.H."/>
            <person name="Matsuura K."/>
            <person name="Barry K."/>
            <person name="Labutti K."/>
            <person name="Kuo R."/>
            <person name="Ohm R.A."/>
            <person name="Bhattacharya S.S."/>
            <person name="Shirouzu T."/>
            <person name="Yoshinaga Y."/>
            <person name="Martin F.M."/>
            <person name="Grigoriev I.V."/>
            <person name="Hibbett D.S."/>
        </authorList>
    </citation>
    <scope>NUCLEOTIDE SEQUENCE [LARGE SCALE GENOMIC DNA]</scope>
    <source>
        <strain evidence="3 4">TUFC12733</strain>
    </source>
</reference>
<comment type="similarity">
    <text evidence="1 2">Belongs to the enoyl-CoA hydratase/isomerase family.</text>
</comment>